<comment type="caution">
    <text evidence="8">The sequence shown here is derived from an EMBL/GenBank/DDBJ whole genome shotgun (WGS) entry which is preliminary data.</text>
</comment>
<evidence type="ECO:0000256" key="2">
    <source>
        <dbReference type="ARBA" id="ARBA00022617"/>
    </source>
</evidence>
<dbReference type="PANTHER" id="PTHR47870">
    <property type="entry name" value="CYTOCHROME C-TYPE BIOGENESIS PROTEIN CCMH"/>
    <property type="match status" value="1"/>
</dbReference>
<feature type="chain" id="PRO_5016483046" description="Cytochrome c-type biogenesis protein" evidence="6">
    <location>
        <begin position="19"/>
        <end position="145"/>
    </location>
</feature>
<dbReference type="AlphaFoldDB" id="A0A363UPP6"/>
<dbReference type="RefSeq" id="WP_109718954.1">
    <property type="nucleotide sequence ID" value="NZ_QEQK01000002.1"/>
</dbReference>
<evidence type="ECO:0000256" key="3">
    <source>
        <dbReference type="ARBA" id="ARBA00022723"/>
    </source>
</evidence>
<dbReference type="InterPro" id="IPR005616">
    <property type="entry name" value="CcmH/CycL/Ccl2/NrfF_N"/>
</dbReference>
<keyword evidence="6" id="KW-0472">Membrane</keyword>
<feature type="transmembrane region" description="Helical" evidence="6">
    <location>
        <begin position="99"/>
        <end position="120"/>
    </location>
</feature>
<keyword evidence="9" id="KW-1185">Reference proteome</keyword>
<keyword evidence="6" id="KW-1133">Transmembrane helix</keyword>
<evidence type="ECO:0000256" key="4">
    <source>
        <dbReference type="ARBA" id="ARBA00022729"/>
    </source>
</evidence>
<name>A0A363UPP6_9GAMM</name>
<comment type="function">
    <text evidence="6">Possible subunit of a heme lyase.</text>
</comment>
<evidence type="ECO:0000313" key="8">
    <source>
        <dbReference type="EMBL" id="PWN57450.1"/>
    </source>
</evidence>
<keyword evidence="4 6" id="KW-0732">Signal</keyword>
<proteinExistence type="inferred from homology"/>
<keyword evidence="6" id="KW-0812">Transmembrane</keyword>
<dbReference type="CDD" id="cd16378">
    <property type="entry name" value="CcmH_N"/>
    <property type="match status" value="1"/>
</dbReference>
<evidence type="ECO:0000313" key="9">
    <source>
        <dbReference type="Proteomes" id="UP000251800"/>
    </source>
</evidence>
<dbReference type="PANTHER" id="PTHR47870:SF4">
    <property type="entry name" value="CYTOCHROME C-TYPE BIOGENESIS PROTEIN CYCH"/>
    <property type="match status" value="1"/>
</dbReference>
<dbReference type="GO" id="GO:0005886">
    <property type="term" value="C:plasma membrane"/>
    <property type="evidence" value="ECO:0007669"/>
    <property type="project" value="TreeGrafter"/>
</dbReference>
<dbReference type="Gene3D" id="1.10.8.640">
    <property type="entry name" value="Cytochrome C biogenesis protein"/>
    <property type="match status" value="1"/>
</dbReference>
<evidence type="ECO:0000256" key="5">
    <source>
        <dbReference type="ARBA" id="ARBA00023004"/>
    </source>
</evidence>
<dbReference type="OrthoDB" id="9804975at2"/>
<evidence type="ECO:0000256" key="6">
    <source>
        <dbReference type="RuleBase" id="RU364112"/>
    </source>
</evidence>
<evidence type="ECO:0000259" key="7">
    <source>
        <dbReference type="Pfam" id="PF03918"/>
    </source>
</evidence>
<reference evidence="8 9" key="1">
    <citation type="submission" date="2018-05" db="EMBL/GenBank/DDBJ databases">
        <title>Abyssibacter profundi OUC007T gen. nov., sp. nov, a marine bacterium isolated from seawater of the Mariana Trench.</title>
        <authorList>
            <person name="Zhou S."/>
        </authorList>
    </citation>
    <scope>NUCLEOTIDE SEQUENCE [LARGE SCALE GENOMIC DNA]</scope>
    <source>
        <strain evidence="8 9">OUC007</strain>
    </source>
</reference>
<keyword evidence="5 6" id="KW-0408">Iron</keyword>
<keyword evidence="2 6" id="KW-0349">Heme</keyword>
<dbReference type="Proteomes" id="UP000251800">
    <property type="component" value="Unassembled WGS sequence"/>
</dbReference>
<dbReference type="Pfam" id="PF03918">
    <property type="entry name" value="CcmH"/>
    <property type="match status" value="1"/>
</dbReference>
<protein>
    <recommendedName>
        <fullName evidence="6">Cytochrome c-type biogenesis protein</fullName>
    </recommendedName>
</protein>
<keyword evidence="3 6" id="KW-0479">Metal-binding</keyword>
<gene>
    <name evidence="8" type="ORF">DEH80_02885</name>
</gene>
<dbReference type="GO" id="GO:0017004">
    <property type="term" value="P:cytochrome complex assembly"/>
    <property type="evidence" value="ECO:0007669"/>
    <property type="project" value="UniProtKB-ARBA"/>
</dbReference>
<feature type="signal peptide" evidence="6">
    <location>
        <begin position="1"/>
        <end position="18"/>
    </location>
</feature>
<accession>A0A363UPP6</accession>
<comment type="similarity">
    <text evidence="1 6">Belongs to the CcmH/CycL/Ccl2/NrfF family.</text>
</comment>
<feature type="domain" description="CcmH/CycL/Ccl2/NrfF N-terminal" evidence="7">
    <location>
        <begin position="24"/>
        <end position="141"/>
    </location>
</feature>
<dbReference type="InterPro" id="IPR051263">
    <property type="entry name" value="C-type_cytochrome_biogenesis"/>
</dbReference>
<dbReference type="EMBL" id="QEQK01000002">
    <property type="protein sequence ID" value="PWN57450.1"/>
    <property type="molecule type" value="Genomic_DNA"/>
</dbReference>
<dbReference type="FunFam" id="1.10.8.640:FF:000001">
    <property type="entry name" value="Cytochrome c-type biogenesis protein"/>
    <property type="match status" value="1"/>
</dbReference>
<dbReference type="GO" id="GO:0046872">
    <property type="term" value="F:metal ion binding"/>
    <property type="evidence" value="ECO:0007669"/>
    <property type="project" value="UniProtKB-KW"/>
</dbReference>
<organism evidence="8 9">
    <name type="scientific">Abyssibacter profundi</name>
    <dbReference type="NCBI Taxonomy" id="2182787"/>
    <lineage>
        <taxon>Bacteria</taxon>
        <taxon>Pseudomonadati</taxon>
        <taxon>Pseudomonadota</taxon>
        <taxon>Gammaproteobacteria</taxon>
        <taxon>Chromatiales</taxon>
        <taxon>Oceanococcaceae</taxon>
        <taxon>Abyssibacter</taxon>
    </lineage>
</organism>
<evidence type="ECO:0000256" key="1">
    <source>
        <dbReference type="ARBA" id="ARBA00010342"/>
    </source>
</evidence>
<dbReference type="InterPro" id="IPR038297">
    <property type="entry name" value="CcmH/CycL/NrfF/Ccl2_sf"/>
</dbReference>
<sequence length="145" mass="16823">MIRKVLGFYLLACSVVWAAPEGLTNEELVRYHDLLEELRCLVCQNQNLAESNASLANDLKRQVEDMIRAGQTDEQIKTYLQARYGDFVLYRPPFKPTTWVLWISPFVVLIVVLLIAWLTLRKRQATQTRTDAVDRDALKRLLDNE</sequence>